<dbReference type="InterPro" id="IPR009003">
    <property type="entry name" value="Peptidase_S1_PA"/>
</dbReference>
<evidence type="ECO:0000313" key="8">
    <source>
        <dbReference type="Proteomes" id="UP001596083"/>
    </source>
</evidence>
<dbReference type="InterPro" id="IPR018114">
    <property type="entry name" value="TRYPSIN_HIS"/>
</dbReference>
<keyword evidence="8" id="KW-1185">Reference proteome</keyword>
<dbReference type="CDD" id="cd00190">
    <property type="entry name" value="Tryp_SPc"/>
    <property type="match status" value="1"/>
</dbReference>
<dbReference type="SUPFAM" id="SSF50494">
    <property type="entry name" value="Trypsin-like serine proteases"/>
    <property type="match status" value="1"/>
</dbReference>
<evidence type="ECO:0000259" key="6">
    <source>
        <dbReference type="PROSITE" id="PS50240"/>
    </source>
</evidence>
<keyword evidence="3" id="KW-0720">Serine protease</keyword>
<dbReference type="RefSeq" id="WP_390320022.1">
    <property type="nucleotide sequence ID" value="NZ_JBHSPB010000019.1"/>
</dbReference>
<dbReference type="Pfam" id="PF00089">
    <property type="entry name" value="Trypsin"/>
    <property type="match status" value="1"/>
</dbReference>
<evidence type="ECO:0000256" key="3">
    <source>
        <dbReference type="RuleBase" id="RU363034"/>
    </source>
</evidence>
<dbReference type="PROSITE" id="PS00135">
    <property type="entry name" value="TRYPSIN_SER"/>
    <property type="match status" value="1"/>
</dbReference>
<dbReference type="Gene3D" id="2.40.10.10">
    <property type="entry name" value="Trypsin-like serine proteases"/>
    <property type="match status" value="1"/>
</dbReference>
<comment type="caution">
    <text evidence="7">The sequence shown here is derived from an EMBL/GenBank/DDBJ whole genome shotgun (WGS) entry which is preliminary data.</text>
</comment>
<evidence type="ECO:0000256" key="5">
    <source>
        <dbReference type="SAM" id="SignalP"/>
    </source>
</evidence>
<dbReference type="GO" id="GO:0008233">
    <property type="term" value="F:peptidase activity"/>
    <property type="evidence" value="ECO:0007669"/>
    <property type="project" value="UniProtKB-KW"/>
</dbReference>
<dbReference type="Proteomes" id="UP001596083">
    <property type="component" value="Unassembled WGS sequence"/>
</dbReference>
<evidence type="ECO:0000256" key="2">
    <source>
        <dbReference type="ARBA" id="ARBA00023157"/>
    </source>
</evidence>
<feature type="region of interest" description="Disordered" evidence="4">
    <location>
        <begin position="271"/>
        <end position="312"/>
    </location>
</feature>
<keyword evidence="3" id="KW-0378">Hydrolase</keyword>
<keyword evidence="3 7" id="KW-0645">Protease</keyword>
<dbReference type="InterPro" id="IPR001254">
    <property type="entry name" value="Trypsin_dom"/>
</dbReference>
<feature type="chain" id="PRO_5045457126" evidence="5">
    <location>
        <begin position="25"/>
        <end position="312"/>
    </location>
</feature>
<dbReference type="PANTHER" id="PTHR24276">
    <property type="entry name" value="POLYSERASE-RELATED"/>
    <property type="match status" value="1"/>
</dbReference>
<organism evidence="7 8">
    <name type="scientific">Streptomyces gamaensis</name>
    <dbReference type="NCBI Taxonomy" id="1763542"/>
    <lineage>
        <taxon>Bacteria</taxon>
        <taxon>Bacillati</taxon>
        <taxon>Actinomycetota</taxon>
        <taxon>Actinomycetes</taxon>
        <taxon>Kitasatosporales</taxon>
        <taxon>Streptomycetaceae</taxon>
        <taxon>Streptomyces</taxon>
    </lineage>
</organism>
<dbReference type="InterPro" id="IPR050430">
    <property type="entry name" value="Peptidase_S1"/>
</dbReference>
<accession>A0ABW0Z4D6</accession>
<dbReference type="GO" id="GO:0006508">
    <property type="term" value="P:proteolysis"/>
    <property type="evidence" value="ECO:0007669"/>
    <property type="project" value="UniProtKB-KW"/>
</dbReference>
<feature type="compositionally biased region" description="Low complexity" evidence="4">
    <location>
        <begin position="284"/>
        <end position="304"/>
    </location>
</feature>
<gene>
    <name evidence="7" type="ORF">ACFP1Z_26225</name>
</gene>
<dbReference type="PROSITE" id="PS00134">
    <property type="entry name" value="TRYPSIN_HIS"/>
    <property type="match status" value="1"/>
</dbReference>
<dbReference type="InterPro" id="IPR043504">
    <property type="entry name" value="Peptidase_S1_PA_chymotrypsin"/>
</dbReference>
<reference evidence="8" key="1">
    <citation type="journal article" date="2019" name="Int. J. Syst. Evol. Microbiol.">
        <title>The Global Catalogue of Microorganisms (GCM) 10K type strain sequencing project: providing services to taxonomists for standard genome sequencing and annotation.</title>
        <authorList>
            <consortium name="The Broad Institute Genomics Platform"/>
            <consortium name="The Broad Institute Genome Sequencing Center for Infectious Disease"/>
            <person name="Wu L."/>
            <person name="Ma J."/>
        </authorList>
    </citation>
    <scope>NUCLEOTIDE SEQUENCE [LARGE SCALE GENOMIC DNA]</scope>
    <source>
        <strain evidence="8">CGMCC 4.7304</strain>
    </source>
</reference>
<dbReference type="PRINTS" id="PR00722">
    <property type="entry name" value="CHYMOTRYPSIN"/>
</dbReference>
<feature type="signal peptide" evidence="5">
    <location>
        <begin position="1"/>
        <end position="24"/>
    </location>
</feature>
<keyword evidence="5" id="KW-0732">Signal</keyword>
<dbReference type="InterPro" id="IPR001314">
    <property type="entry name" value="Peptidase_S1A"/>
</dbReference>
<dbReference type="PROSITE" id="PS50240">
    <property type="entry name" value="TRYPSIN_DOM"/>
    <property type="match status" value="1"/>
</dbReference>
<comment type="similarity">
    <text evidence="1">Belongs to the peptidase S1 family.</text>
</comment>
<keyword evidence="2" id="KW-1015">Disulfide bond</keyword>
<evidence type="ECO:0000256" key="1">
    <source>
        <dbReference type="ARBA" id="ARBA00007664"/>
    </source>
</evidence>
<name>A0ABW0Z4D6_9ACTN</name>
<evidence type="ECO:0000313" key="7">
    <source>
        <dbReference type="EMBL" id="MFC5723665.1"/>
    </source>
</evidence>
<dbReference type="EMBL" id="JBHSPB010000019">
    <property type="protein sequence ID" value="MFC5723665.1"/>
    <property type="molecule type" value="Genomic_DNA"/>
</dbReference>
<dbReference type="PANTHER" id="PTHR24276:SF98">
    <property type="entry name" value="FI18310P1-RELATED"/>
    <property type="match status" value="1"/>
</dbReference>
<dbReference type="InterPro" id="IPR033116">
    <property type="entry name" value="TRYPSIN_SER"/>
</dbReference>
<protein>
    <submittedName>
        <fullName evidence="7">Serine protease</fullName>
    </submittedName>
</protein>
<feature type="domain" description="Peptidase S1" evidence="6">
    <location>
        <begin position="31"/>
        <end position="267"/>
    </location>
</feature>
<evidence type="ECO:0000256" key="4">
    <source>
        <dbReference type="SAM" id="MobiDB-lite"/>
    </source>
</evidence>
<proteinExistence type="inferred from homology"/>
<dbReference type="SMART" id="SM00020">
    <property type="entry name" value="Tryp_SPc"/>
    <property type="match status" value="1"/>
</dbReference>
<sequence>MRSLSYPLAGALALLLAVPLPAAAAAGDRGVIGGQPVRASEAPWAVALASRQRFGAARSGQFCGGALVGSRTVVTAAHCLSRAVLGVDVSEATDLRVIVGRDDLRGASGTEVGLKDTWVNPDFNAVTNEGDVAVLTLKNPVAAGRALPMAQTDDPRYRPGTSAAVYGWGDTYGNGVYSNGLRAAGVLVLEDSLCERVYPGSIEGVYRRASMLCAGLPEGGRDACQGDSGGPLVADGRLIGLVSWGSGCAQPGRPGVYTRVSAISGLVAAREPGTAGAQPSPDSPGRGLAAPARTGPAATGPPLGSRRAHVAG</sequence>